<dbReference type="EMBL" id="VIWX01000005">
    <property type="protein sequence ID" value="TWF93341.1"/>
    <property type="molecule type" value="Genomic_DNA"/>
</dbReference>
<name>A0A561U1W3_9PSEU</name>
<organism evidence="3 4">
    <name type="scientific">Saccharopolyspora dendranthemae</name>
    <dbReference type="NCBI Taxonomy" id="1181886"/>
    <lineage>
        <taxon>Bacteria</taxon>
        <taxon>Bacillati</taxon>
        <taxon>Actinomycetota</taxon>
        <taxon>Actinomycetes</taxon>
        <taxon>Pseudonocardiales</taxon>
        <taxon>Pseudonocardiaceae</taxon>
        <taxon>Saccharopolyspora</taxon>
    </lineage>
</organism>
<gene>
    <name evidence="3" type="ORF">FHU35_15184</name>
</gene>
<dbReference type="AlphaFoldDB" id="A0A561U1W3"/>
<dbReference type="Proteomes" id="UP000316184">
    <property type="component" value="Unassembled WGS sequence"/>
</dbReference>
<comment type="caution">
    <text evidence="3">The sequence shown here is derived from an EMBL/GenBank/DDBJ whole genome shotgun (WGS) entry which is preliminary data.</text>
</comment>
<keyword evidence="4" id="KW-1185">Reference proteome</keyword>
<protein>
    <recommendedName>
        <fullName evidence="2">ChrB N-terminal domain-containing protein</fullName>
    </recommendedName>
</protein>
<reference evidence="3 4" key="1">
    <citation type="submission" date="2019-06" db="EMBL/GenBank/DDBJ databases">
        <title>Sequencing the genomes of 1000 actinobacteria strains.</title>
        <authorList>
            <person name="Klenk H.-P."/>
        </authorList>
    </citation>
    <scope>NUCLEOTIDE SEQUENCE [LARGE SCALE GENOMIC DNA]</scope>
    <source>
        <strain evidence="3 4">DSM 46699</strain>
    </source>
</reference>
<sequence length="225" mass="24526">MSLAVRNTIASPPSSGNPLPDGRDLIRNERVRERNRRWGVAAVRETVGVTGGAWLMLVYRVPGEPTRLRATVWRRLKAAGAVYLANSVAVLPESAAAERALRKLRAEIEGMGGTGQLLRAEALAGQDEVVAAFNGARDAEYQEVLSRCSDFQAEIDKETGAGKFTYAELEENEEDLAKLRRWLDKIRARDTLGAPLGEETVAGVENCARALDAFAERVYAAEANT</sequence>
<accession>A0A561U1W3</accession>
<feature type="domain" description="ChrB N-terminal" evidence="2">
    <location>
        <begin position="69"/>
        <end position="223"/>
    </location>
</feature>
<proteinExistence type="predicted"/>
<dbReference type="Pfam" id="PF20229">
    <property type="entry name" value="ChrB_N"/>
    <property type="match status" value="1"/>
</dbReference>
<evidence type="ECO:0000313" key="3">
    <source>
        <dbReference type="EMBL" id="TWF93341.1"/>
    </source>
</evidence>
<evidence type="ECO:0000313" key="4">
    <source>
        <dbReference type="Proteomes" id="UP000316184"/>
    </source>
</evidence>
<feature type="compositionally biased region" description="Polar residues" evidence="1">
    <location>
        <begin position="8"/>
        <end position="17"/>
    </location>
</feature>
<evidence type="ECO:0000256" key="1">
    <source>
        <dbReference type="SAM" id="MobiDB-lite"/>
    </source>
</evidence>
<feature type="region of interest" description="Disordered" evidence="1">
    <location>
        <begin position="1"/>
        <end position="24"/>
    </location>
</feature>
<dbReference type="InterPro" id="IPR046858">
    <property type="entry name" value="ChrB_N"/>
</dbReference>
<evidence type="ECO:0000259" key="2">
    <source>
        <dbReference type="Pfam" id="PF20229"/>
    </source>
</evidence>